<dbReference type="AlphaFoldDB" id="A0A0H5Q5R9"/>
<organism evidence="1">
    <name type="scientific">uncultured prokaryote</name>
    <dbReference type="NCBI Taxonomy" id="198431"/>
    <lineage>
        <taxon>unclassified sequences</taxon>
        <taxon>environmental samples</taxon>
    </lineage>
</organism>
<protein>
    <submittedName>
        <fullName evidence="1">Uncharacterized protein</fullName>
    </submittedName>
</protein>
<dbReference type="EMBL" id="LN853830">
    <property type="protein sequence ID" value="CRY96769.1"/>
    <property type="molecule type" value="Genomic_DNA"/>
</dbReference>
<sequence length="74" mass="8166">MTHSNFKFDGCFVNGERIRLYFVETVGGVKYQRVVSAPVEDVLTDEVCQAAYAAAAKRLRLAWAVGEPGPALFE</sequence>
<evidence type="ECO:0000313" key="1">
    <source>
        <dbReference type="EMBL" id="CRY96769.1"/>
    </source>
</evidence>
<reference evidence="1" key="1">
    <citation type="submission" date="2015-06" db="EMBL/GenBank/DDBJ databases">
        <authorList>
            <person name="Joergensen T."/>
        </authorList>
    </citation>
    <scope>NUCLEOTIDE SEQUENCE</scope>
    <source>
        <strain evidence="1">RGFK1260</strain>
    </source>
</reference>
<reference evidence="1" key="2">
    <citation type="submission" date="2015-07" db="EMBL/GenBank/DDBJ databases">
        <title>Plasmids, circular viruses and viroids from rat gut.</title>
        <authorList>
            <person name="Jorgensen T.J."/>
            <person name="Hansen M.A."/>
            <person name="Xu Z."/>
            <person name="Tabak M.A."/>
            <person name="Sorensen S.J."/>
            <person name="Hansen L.H."/>
        </authorList>
    </citation>
    <scope>NUCLEOTIDE SEQUENCE</scope>
    <source>
        <strain evidence="1">RGFK1260</strain>
    </source>
</reference>
<name>A0A0H5Q5R9_9ZZZZ</name>
<proteinExistence type="predicted"/>
<accession>A0A0H5Q5R9</accession>